<dbReference type="Pfam" id="PF09261">
    <property type="entry name" value="Alpha-mann_mid"/>
    <property type="match status" value="1"/>
</dbReference>
<dbReference type="InterPro" id="IPR041147">
    <property type="entry name" value="GH38_C"/>
</dbReference>
<dbReference type="SUPFAM" id="SSF74650">
    <property type="entry name" value="Galactose mutarotase-like"/>
    <property type="match status" value="1"/>
</dbReference>
<dbReference type="Proteomes" id="UP000824205">
    <property type="component" value="Unassembled WGS sequence"/>
</dbReference>
<dbReference type="InterPro" id="IPR027291">
    <property type="entry name" value="Glyco_hydro_38_N_sf"/>
</dbReference>
<evidence type="ECO:0000256" key="1">
    <source>
        <dbReference type="ARBA" id="ARBA00009792"/>
    </source>
</evidence>
<dbReference type="PANTHER" id="PTHR46017">
    <property type="entry name" value="ALPHA-MANNOSIDASE 2C1"/>
    <property type="match status" value="1"/>
</dbReference>
<keyword evidence="4" id="KW-0326">Glycosidase</keyword>
<evidence type="ECO:0000256" key="2">
    <source>
        <dbReference type="ARBA" id="ARBA00022723"/>
    </source>
</evidence>
<dbReference type="InterPro" id="IPR028995">
    <property type="entry name" value="Glyco_hydro_57/38_cen_sf"/>
</dbReference>
<evidence type="ECO:0000256" key="3">
    <source>
        <dbReference type="ARBA" id="ARBA00022801"/>
    </source>
</evidence>
<organism evidence="6 7">
    <name type="scientific">Candidatus Eubacterium faecipullorum</name>
    <dbReference type="NCBI Taxonomy" id="2838571"/>
    <lineage>
        <taxon>Bacteria</taxon>
        <taxon>Bacillati</taxon>
        <taxon>Bacillota</taxon>
        <taxon>Clostridia</taxon>
        <taxon>Eubacteriales</taxon>
        <taxon>Eubacteriaceae</taxon>
        <taxon>Eubacterium</taxon>
    </lineage>
</organism>
<proteinExistence type="inferred from homology"/>
<dbReference type="GO" id="GO:0030246">
    <property type="term" value="F:carbohydrate binding"/>
    <property type="evidence" value="ECO:0007669"/>
    <property type="project" value="InterPro"/>
</dbReference>
<dbReference type="InterPro" id="IPR000602">
    <property type="entry name" value="Glyco_hydro_38_N"/>
</dbReference>
<comment type="similarity">
    <text evidence="1">Belongs to the glycosyl hydrolase 38 family.</text>
</comment>
<dbReference type="PANTHER" id="PTHR46017:SF1">
    <property type="entry name" value="ALPHA-MANNOSIDASE 2C1"/>
    <property type="match status" value="1"/>
</dbReference>
<dbReference type="InterPro" id="IPR011330">
    <property type="entry name" value="Glyco_hydro/deAcase_b/a-brl"/>
</dbReference>
<dbReference type="Gene3D" id="1.20.1270.50">
    <property type="entry name" value="Glycoside hydrolase family 38, central domain"/>
    <property type="match status" value="1"/>
</dbReference>
<dbReference type="InterPro" id="IPR011682">
    <property type="entry name" value="Glyco_hydro_38_C"/>
</dbReference>
<dbReference type="InterPro" id="IPR011013">
    <property type="entry name" value="Gal_mutarotase_sf_dom"/>
</dbReference>
<evidence type="ECO:0000313" key="7">
    <source>
        <dbReference type="Proteomes" id="UP000824205"/>
    </source>
</evidence>
<dbReference type="Pfam" id="PF01074">
    <property type="entry name" value="Glyco_hydro_38N"/>
    <property type="match status" value="1"/>
</dbReference>
<dbReference type="GO" id="GO:0046872">
    <property type="term" value="F:metal ion binding"/>
    <property type="evidence" value="ECO:0007669"/>
    <property type="project" value="UniProtKB-KW"/>
</dbReference>
<keyword evidence="2" id="KW-0479">Metal-binding</keyword>
<dbReference type="InterPro" id="IPR015341">
    <property type="entry name" value="Glyco_hydro_38_cen"/>
</dbReference>
<accession>A0A9D1REB4</accession>
<comment type="caution">
    <text evidence="6">The sequence shown here is derived from an EMBL/GenBank/DDBJ whole genome shotgun (WGS) entry which is preliminary data.</text>
</comment>
<dbReference type="GO" id="GO:0004559">
    <property type="term" value="F:alpha-mannosidase activity"/>
    <property type="evidence" value="ECO:0007669"/>
    <property type="project" value="InterPro"/>
</dbReference>
<evidence type="ECO:0000313" key="6">
    <source>
        <dbReference type="EMBL" id="HIW86012.1"/>
    </source>
</evidence>
<dbReference type="SUPFAM" id="SSF88688">
    <property type="entry name" value="Families 57/38 glycoside transferase middle domain"/>
    <property type="match status" value="1"/>
</dbReference>
<gene>
    <name evidence="6" type="ORF">IAA48_05895</name>
</gene>
<dbReference type="GO" id="GO:0006013">
    <property type="term" value="P:mannose metabolic process"/>
    <property type="evidence" value="ECO:0007669"/>
    <property type="project" value="InterPro"/>
</dbReference>
<reference evidence="6" key="2">
    <citation type="submission" date="2021-04" db="EMBL/GenBank/DDBJ databases">
        <authorList>
            <person name="Gilroy R."/>
        </authorList>
    </citation>
    <scope>NUCLEOTIDE SEQUENCE</scope>
    <source>
        <strain evidence="6">421</strain>
    </source>
</reference>
<reference evidence="6" key="1">
    <citation type="journal article" date="2021" name="PeerJ">
        <title>Extensive microbial diversity within the chicken gut microbiome revealed by metagenomics and culture.</title>
        <authorList>
            <person name="Gilroy R."/>
            <person name="Ravi A."/>
            <person name="Getino M."/>
            <person name="Pursley I."/>
            <person name="Horton D.L."/>
            <person name="Alikhan N.F."/>
            <person name="Baker D."/>
            <person name="Gharbi K."/>
            <person name="Hall N."/>
            <person name="Watson M."/>
            <person name="Adriaenssens E.M."/>
            <person name="Foster-Nyarko E."/>
            <person name="Jarju S."/>
            <person name="Secka A."/>
            <person name="Antonio M."/>
            <person name="Oren A."/>
            <person name="Chaudhuri R.R."/>
            <person name="La Ragione R."/>
            <person name="Hildebrand F."/>
            <person name="Pallen M.J."/>
        </authorList>
    </citation>
    <scope>NUCLEOTIDE SEQUENCE</scope>
    <source>
        <strain evidence="6">421</strain>
    </source>
</reference>
<keyword evidence="3" id="KW-0378">Hydrolase</keyword>
<evidence type="ECO:0000256" key="4">
    <source>
        <dbReference type="ARBA" id="ARBA00023295"/>
    </source>
</evidence>
<dbReference type="Gene3D" id="2.70.98.30">
    <property type="entry name" value="Golgi alpha-mannosidase II, domain 4"/>
    <property type="match status" value="1"/>
</dbReference>
<dbReference type="SUPFAM" id="SSF88713">
    <property type="entry name" value="Glycoside hydrolase/deacetylase"/>
    <property type="match status" value="1"/>
</dbReference>
<sequence>MSKKKAFVAATAHLDTVWRWNLAKTIDEFLPDTLEKNIDLIEKYPHYRFNFEGAFRYKLAEEYYPLHFEYIKKLINEGKWCVSGSEYENGDVNIPSPEALFRNILLGNGYFEEKFGKECKDIFLPDCFGFGRQLPSVMKHAGLLGFSTQKLSWGSANGVPFDTGIWKGIDGSEVFACLDAKSYRYKFDGDIRGDISVINKISRNAFEGGLPQTMHLYGTGDWGGAPDEKSVQAVEESVSKNSGSDFEVISAATDDFFKELDALPEAEKAKLPKYDGELLMTSHGAGAYTSRAMNKRLNAQNELLADQTERLCTAAHTAGVLTYPAENLNRAWERVIQHQFHDDITGTGNMDVCVDSQSDYFLSLSEFKTEYCAAAGALANELDTKWVSECAVIVSNAVAHKRKAAVSAHIRMTHNCTFIKVLDQDGNEAPSQIVYKSGKEFDIVFIAEVEAMGLKVYDVVPANSASHISTDLKVSEHVIENEKYQLIFNKNGDIAQIIDKINRIKLLESPIKMACFKDTGALSYPSWEIRKKDIDREPIFYANTPQFEIIESGPARAAIKVTRELDHSTIEQTVYLESGSAYIKVENRVDWRSRRTMLKAVFPFTCYNRYSDYDLGLGVIKRENNTEKLYEVPAQKWADITAGSGKYGVSVFSDCKYGWDKPASNTLRLTCLHTPAGAFTKETRQDLQDLGRNIFSFGIYSHSGGYENGTQYESECFLKPMTAFQTGARRAGELGSSFSFMAVNDRNCVVRAVKLAEDGNGIIVRVNEGSGAGRKGIKLRFYKKIENACETLASEKETGKAQFAAKTLNFSLKPFEVKTFRIQLEQGEKKPRESFKKLELAGNSKGFTPNENMRNVILQGGGCSLPAELCPKSITVGGITFRMPDPAADKDVTVARGQSMEMPKGCTKLYLLAASTLGDREVTFYADGKEKSLTIYSFKEPIGKWDMAGLKQTAKIKDAVLGYEFTHTHHPEGDIANGKVCFYIYEIDIRNIKTLTLPEDNRIIVLAMTAVKKFSNTRLATKITDESPAEDYSFDEIPPIEKIIDRSDFVTIRAGKIQDQKNGGKGKGFKRDNIITNIIRSYTKSEW</sequence>
<dbReference type="Pfam" id="PF07748">
    <property type="entry name" value="Glyco_hydro_38C"/>
    <property type="match status" value="1"/>
</dbReference>
<feature type="domain" description="Glycoside hydrolase family 38 central" evidence="5">
    <location>
        <begin position="282"/>
        <end position="360"/>
    </location>
</feature>
<dbReference type="InterPro" id="IPR037094">
    <property type="entry name" value="Glyco_hydro_38_cen_sf"/>
</dbReference>
<dbReference type="AlphaFoldDB" id="A0A9D1REB4"/>
<evidence type="ECO:0000259" key="5">
    <source>
        <dbReference type="SMART" id="SM00872"/>
    </source>
</evidence>
<dbReference type="Gene3D" id="3.20.110.10">
    <property type="entry name" value="Glycoside hydrolase 38, N terminal domain"/>
    <property type="match status" value="1"/>
</dbReference>
<name>A0A9D1REB4_9FIRM</name>
<dbReference type="EMBL" id="DXGE01000024">
    <property type="protein sequence ID" value="HIW86012.1"/>
    <property type="molecule type" value="Genomic_DNA"/>
</dbReference>
<dbReference type="Pfam" id="PF17677">
    <property type="entry name" value="Glyco_hydro38C2"/>
    <property type="match status" value="1"/>
</dbReference>
<dbReference type="GO" id="GO:0009313">
    <property type="term" value="P:oligosaccharide catabolic process"/>
    <property type="evidence" value="ECO:0007669"/>
    <property type="project" value="TreeGrafter"/>
</dbReference>
<protein>
    <recommendedName>
        <fullName evidence="5">Glycoside hydrolase family 38 central domain-containing protein</fullName>
    </recommendedName>
</protein>
<dbReference type="SMART" id="SM00872">
    <property type="entry name" value="Alpha-mann_mid"/>
    <property type="match status" value="1"/>
</dbReference>